<evidence type="ECO:0000313" key="2">
    <source>
        <dbReference type="Proteomes" id="UP000030645"/>
    </source>
</evidence>
<protein>
    <recommendedName>
        <fullName evidence="3">Retrotransposon gag domain-containing protein</fullName>
    </recommendedName>
</protein>
<evidence type="ECO:0000313" key="1">
    <source>
        <dbReference type="EMBL" id="EXC26220.1"/>
    </source>
</evidence>
<evidence type="ECO:0008006" key="3">
    <source>
        <dbReference type="Google" id="ProtNLM"/>
    </source>
</evidence>
<proteinExistence type="predicted"/>
<gene>
    <name evidence="1" type="ORF">L484_022788</name>
</gene>
<name>W9S562_9ROSA</name>
<keyword evidence="2" id="KW-1185">Reference proteome</keyword>
<organism evidence="1 2">
    <name type="scientific">Morus notabilis</name>
    <dbReference type="NCBI Taxonomy" id="981085"/>
    <lineage>
        <taxon>Eukaryota</taxon>
        <taxon>Viridiplantae</taxon>
        <taxon>Streptophyta</taxon>
        <taxon>Embryophyta</taxon>
        <taxon>Tracheophyta</taxon>
        <taxon>Spermatophyta</taxon>
        <taxon>Magnoliopsida</taxon>
        <taxon>eudicotyledons</taxon>
        <taxon>Gunneridae</taxon>
        <taxon>Pentapetalae</taxon>
        <taxon>rosids</taxon>
        <taxon>fabids</taxon>
        <taxon>Rosales</taxon>
        <taxon>Moraceae</taxon>
        <taxon>Moreae</taxon>
        <taxon>Morus</taxon>
    </lineage>
</organism>
<dbReference type="AlphaFoldDB" id="W9S562"/>
<dbReference type="Proteomes" id="UP000030645">
    <property type="component" value="Unassembled WGS sequence"/>
</dbReference>
<dbReference type="eggNOG" id="ENOG502SREN">
    <property type="taxonomic scope" value="Eukaryota"/>
</dbReference>
<dbReference type="EMBL" id="KE346101">
    <property type="protein sequence ID" value="EXC26220.1"/>
    <property type="molecule type" value="Genomic_DNA"/>
</dbReference>
<accession>W9S562</accession>
<reference evidence="2" key="1">
    <citation type="submission" date="2013-01" db="EMBL/GenBank/DDBJ databases">
        <title>Draft Genome Sequence of a Mulberry Tree, Morus notabilis C.K. Schneid.</title>
        <authorList>
            <person name="He N."/>
            <person name="Zhao S."/>
        </authorList>
    </citation>
    <scope>NUCLEOTIDE SEQUENCE</scope>
</reference>
<sequence length="217" mass="24413">MHRYRDELGRFAQRPDLETLSEILADSSSTFPSSHSSLEFAFQNLFAMAQHEEVQQRTLQDYLHPTRTATPSCIMFPPNAPPTNFKPGMIALLPTFHGLENENLYVHIREFEEVVATFHSRAEAANTKDPDEAIEYLNELAEKAHTWTGPSATESTSRSRPVGVYQLREEDSLKAQVEALTKQIEALKSKDSKGPHMVARTEAHEPCFVYGGMAHLA</sequence>